<dbReference type="EMBL" id="SRLO01000227">
    <property type="protein sequence ID" value="TNN65966.1"/>
    <property type="molecule type" value="Genomic_DNA"/>
</dbReference>
<evidence type="ECO:0000313" key="10">
    <source>
        <dbReference type="Proteomes" id="UP000314294"/>
    </source>
</evidence>
<name>A0A4Z2HJM9_9TELE</name>
<keyword evidence="6" id="KW-0325">Glycoprotein</keyword>
<reference evidence="9 10" key="1">
    <citation type="submission" date="2019-03" db="EMBL/GenBank/DDBJ databases">
        <title>First draft genome of Liparis tanakae, snailfish: a comprehensive survey of snailfish specific genes.</title>
        <authorList>
            <person name="Kim W."/>
            <person name="Song I."/>
            <person name="Jeong J.-H."/>
            <person name="Kim D."/>
            <person name="Kim S."/>
            <person name="Ryu S."/>
            <person name="Song J.Y."/>
            <person name="Lee S.K."/>
        </authorList>
    </citation>
    <scope>NUCLEOTIDE SEQUENCE [LARGE SCALE GENOMIC DNA]</scope>
    <source>
        <tissue evidence="9">Muscle</tissue>
    </source>
</reference>
<gene>
    <name evidence="9" type="primary">CASR_2</name>
    <name evidence="9" type="ORF">EYF80_023839</name>
</gene>
<evidence type="ECO:0000259" key="8">
    <source>
        <dbReference type="Pfam" id="PF01094"/>
    </source>
</evidence>
<keyword evidence="5 9" id="KW-0675">Receptor</keyword>
<dbReference type="InterPro" id="IPR028082">
    <property type="entry name" value="Peripla_BP_I"/>
</dbReference>
<dbReference type="AlphaFoldDB" id="A0A4Z2HJM9"/>
<dbReference type="GO" id="GO:0004930">
    <property type="term" value="F:G protein-coupled receptor activity"/>
    <property type="evidence" value="ECO:0007669"/>
    <property type="project" value="InterPro"/>
</dbReference>
<dbReference type="InterPro" id="IPR000337">
    <property type="entry name" value="GPCR_3"/>
</dbReference>
<protein>
    <submittedName>
        <fullName evidence="9">Extracellular calcium-sensing receptor</fullName>
    </submittedName>
</protein>
<sequence length="466" mass="51000">MVERPMVGRTATGAWADTLADSRAAGAGFRHAMTMAFAIDEINKNNNLLPNVTLGYSLYDNCATLVIGFSAALLLASGQEEQFLLQKECLGTPPVLGIVDSMECTSCPEDFWSNVQRDHCIPKKTEFLSYHEPLALEEVGSGPRGFPATVKGPTKGSSEFSAAERQSPNSLPVTGFRQAQTMAFAIDEINRNTNLLPNTPRLMPYIGGTLGIAIRRGEIPGFKDFLLKIRPDLQHNNSYGNSMVNQFWEYTFQCRFAPPHEGWVEAGGSLCTGQEDLEILETEFLDISNLRPEYNVYKAVYALAYALDNMLQCEAGRGPFREHSCGDLQRLEPWQANADYYAYLYGFDILWRGTAGAVVSGAGQEAVKGVGCSINSKANADYYAYLYGFDILWRGTAGAVVSGAGQEAVKGVGCSINSKSKEPTNNYISILEQTLAVRRTPPGTRHCLNALKSQPEPQLSAHKPDK</sequence>
<proteinExistence type="predicted"/>
<evidence type="ECO:0000256" key="3">
    <source>
        <dbReference type="ARBA" id="ARBA00022989"/>
    </source>
</evidence>
<feature type="compositionally biased region" description="Polar residues" evidence="7">
    <location>
        <begin position="155"/>
        <end position="169"/>
    </location>
</feature>
<dbReference type="PANTHER" id="PTHR24061:SF418">
    <property type="entry name" value="C-FAMILY ODORANT RECEPTOR OLFCQ19-RELATED"/>
    <property type="match status" value="1"/>
</dbReference>
<keyword evidence="2" id="KW-0812">Transmembrane</keyword>
<evidence type="ECO:0000256" key="5">
    <source>
        <dbReference type="ARBA" id="ARBA00023170"/>
    </source>
</evidence>
<dbReference type="PRINTS" id="PR00592">
    <property type="entry name" value="CASENSINGR"/>
</dbReference>
<dbReference type="InterPro" id="IPR001828">
    <property type="entry name" value="ANF_lig-bd_rcpt"/>
</dbReference>
<dbReference type="SUPFAM" id="SSF53822">
    <property type="entry name" value="Periplasmic binding protein-like I"/>
    <property type="match status" value="2"/>
</dbReference>
<comment type="subcellular location">
    <subcellularLocation>
        <location evidence="1">Membrane</location>
        <topology evidence="1">Multi-pass membrane protein</topology>
    </subcellularLocation>
</comment>
<dbReference type="Pfam" id="PF01094">
    <property type="entry name" value="ANF_receptor"/>
    <property type="match status" value="1"/>
</dbReference>
<evidence type="ECO:0000313" key="9">
    <source>
        <dbReference type="EMBL" id="TNN65966.1"/>
    </source>
</evidence>
<dbReference type="GO" id="GO:0005886">
    <property type="term" value="C:plasma membrane"/>
    <property type="evidence" value="ECO:0007669"/>
    <property type="project" value="TreeGrafter"/>
</dbReference>
<dbReference type="Proteomes" id="UP000314294">
    <property type="component" value="Unassembled WGS sequence"/>
</dbReference>
<dbReference type="InterPro" id="IPR000068">
    <property type="entry name" value="GPCR_3_Ca_sens_rcpt-rel"/>
</dbReference>
<dbReference type="PANTHER" id="PTHR24061">
    <property type="entry name" value="CALCIUM-SENSING RECEPTOR-RELATED"/>
    <property type="match status" value="1"/>
</dbReference>
<evidence type="ECO:0000256" key="6">
    <source>
        <dbReference type="ARBA" id="ARBA00023180"/>
    </source>
</evidence>
<feature type="domain" description="Receptor ligand binding region" evidence="8">
    <location>
        <begin position="203"/>
        <end position="342"/>
    </location>
</feature>
<evidence type="ECO:0000256" key="4">
    <source>
        <dbReference type="ARBA" id="ARBA00023136"/>
    </source>
</evidence>
<dbReference type="PRINTS" id="PR00248">
    <property type="entry name" value="GPCRMGR"/>
</dbReference>
<organism evidence="9 10">
    <name type="scientific">Liparis tanakae</name>
    <name type="common">Tanaka's snailfish</name>
    <dbReference type="NCBI Taxonomy" id="230148"/>
    <lineage>
        <taxon>Eukaryota</taxon>
        <taxon>Metazoa</taxon>
        <taxon>Chordata</taxon>
        <taxon>Craniata</taxon>
        <taxon>Vertebrata</taxon>
        <taxon>Euteleostomi</taxon>
        <taxon>Actinopterygii</taxon>
        <taxon>Neopterygii</taxon>
        <taxon>Teleostei</taxon>
        <taxon>Neoteleostei</taxon>
        <taxon>Acanthomorphata</taxon>
        <taxon>Eupercaria</taxon>
        <taxon>Perciformes</taxon>
        <taxon>Cottioidei</taxon>
        <taxon>Cottales</taxon>
        <taxon>Liparidae</taxon>
        <taxon>Liparis</taxon>
    </lineage>
</organism>
<dbReference type="Gene3D" id="3.40.50.2300">
    <property type="match status" value="4"/>
</dbReference>
<accession>A0A4Z2HJM9</accession>
<keyword evidence="10" id="KW-1185">Reference proteome</keyword>
<evidence type="ECO:0000256" key="7">
    <source>
        <dbReference type="SAM" id="MobiDB-lite"/>
    </source>
</evidence>
<feature type="region of interest" description="Disordered" evidence="7">
    <location>
        <begin position="150"/>
        <end position="169"/>
    </location>
</feature>
<evidence type="ECO:0000256" key="1">
    <source>
        <dbReference type="ARBA" id="ARBA00004141"/>
    </source>
</evidence>
<keyword evidence="4" id="KW-0472">Membrane</keyword>
<keyword evidence="3" id="KW-1133">Transmembrane helix</keyword>
<comment type="caution">
    <text evidence="9">The sequence shown here is derived from an EMBL/GenBank/DDBJ whole genome shotgun (WGS) entry which is preliminary data.</text>
</comment>
<dbReference type="OrthoDB" id="5984008at2759"/>
<evidence type="ECO:0000256" key="2">
    <source>
        <dbReference type="ARBA" id="ARBA00022692"/>
    </source>
</evidence>